<comment type="caution">
    <text evidence="2">The sequence shown here is derived from an EMBL/GenBank/DDBJ whole genome shotgun (WGS) entry which is preliminary data.</text>
</comment>
<feature type="region of interest" description="Disordered" evidence="1">
    <location>
        <begin position="188"/>
        <end position="331"/>
    </location>
</feature>
<sequence>MDDATGLPTPMSECKALDDDTSFPMDRFPTPKDESSDDESEHEAEGELEGEESSHHHSSSPVASTSILASVAKKHKYPALLPGQKPTGPWLRGLRTELTQELEHLRVETAAASDGVKDLLYETALLRSRLNKEMKATNKAIETFRSIVDPRWIDFAMQKAEEAVETGMLGDFGDWLGDEDEEFPEIQNKGEELTDKPKAQEIESESSLKRKRDDNESDTESDLDAREAEEVELSITVSVSPGKRRKLSGDSNDGYGSSVSAVARGRRRTAALVVSLPTTNEDQTLVGASSRGEGPTPADEDDYRGSNVPPPPGAQLAPVSKTSASGRAPVIGPPRAVVAVGPAASTNGNAVSPTQNTQGTEIVRRRGGRPLRRQYQRIVQDDKGEPIIVDYRHRS</sequence>
<evidence type="ECO:0000313" key="2">
    <source>
        <dbReference type="EMBL" id="KAJ2933171.1"/>
    </source>
</evidence>
<accession>A0A9W8MJP3</accession>
<proteinExistence type="predicted"/>
<feature type="compositionally biased region" description="Basic and acidic residues" evidence="1">
    <location>
        <begin position="188"/>
        <end position="214"/>
    </location>
</feature>
<organism evidence="2 3">
    <name type="scientific">Candolleomyces eurysporus</name>
    <dbReference type="NCBI Taxonomy" id="2828524"/>
    <lineage>
        <taxon>Eukaryota</taxon>
        <taxon>Fungi</taxon>
        <taxon>Dikarya</taxon>
        <taxon>Basidiomycota</taxon>
        <taxon>Agaricomycotina</taxon>
        <taxon>Agaricomycetes</taxon>
        <taxon>Agaricomycetidae</taxon>
        <taxon>Agaricales</taxon>
        <taxon>Agaricineae</taxon>
        <taxon>Psathyrellaceae</taxon>
        <taxon>Candolleomyces</taxon>
    </lineage>
</organism>
<dbReference type="Proteomes" id="UP001140091">
    <property type="component" value="Unassembled WGS sequence"/>
</dbReference>
<feature type="region of interest" description="Disordered" evidence="1">
    <location>
        <begin position="1"/>
        <end position="63"/>
    </location>
</feature>
<reference evidence="2" key="1">
    <citation type="submission" date="2022-06" db="EMBL/GenBank/DDBJ databases">
        <title>Genome Sequence of Candolleomyces eurysporus.</title>
        <authorList>
            <person name="Buettner E."/>
        </authorList>
    </citation>
    <scope>NUCLEOTIDE SEQUENCE</scope>
    <source>
        <strain evidence="2">VTCC 930004</strain>
    </source>
</reference>
<name>A0A9W8MJP3_9AGAR</name>
<protein>
    <submittedName>
        <fullName evidence="2">Uncharacterized protein</fullName>
    </submittedName>
</protein>
<feature type="non-terminal residue" evidence="2">
    <location>
        <position position="395"/>
    </location>
</feature>
<dbReference type="EMBL" id="JANBPK010000749">
    <property type="protein sequence ID" value="KAJ2933171.1"/>
    <property type="molecule type" value="Genomic_DNA"/>
</dbReference>
<dbReference type="OrthoDB" id="3013144at2759"/>
<gene>
    <name evidence="2" type="ORF">H1R20_g3892</name>
</gene>
<dbReference type="AlphaFoldDB" id="A0A9W8MJP3"/>
<evidence type="ECO:0000313" key="3">
    <source>
        <dbReference type="Proteomes" id="UP001140091"/>
    </source>
</evidence>
<keyword evidence="3" id="KW-1185">Reference proteome</keyword>
<feature type="compositionally biased region" description="Polar residues" evidence="1">
    <location>
        <begin position="276"/>
        <end position="287"/>
    </location>
</feature>
<feature type="compositionally biased region" description="Acidic residues" evidence="1">
    <location>
        <begin position="35"/>
        <end position="51"/>
    </location>
</feature>
<evidence type="ECO:0000256" key="1">
    <source>
        <dbReference type="SAM" id="MobiDB-lite"/>
    </source>
</evidence>